<dbReference type="EMBL" id="JBDIML010000001">
    <property type="protein sequence ID" value="MEN2766304.1"/>
    <property type="molecule type" value="Genomic_DNA"/>
</dbReference>
<sequence length="153" mass="17739">MIDKMVYTIRPQRLMIIGYVAIIIFWQMITDFFGISILTILSTLLLAIILGSFRFKFIIYDEKLVHQILLFNKSIVNKNILPNQIISMKLLRVGWAKKGAVIKTKKGFNLRLAVLEPLTGYQQLVGFANHHRITIIKTKDYHTLEKMDESSSR</sequence>
<evidence type="ECO:0000313" key="2">
    <source>
        <dbReference type="EMBL" id="MEN2766304.1"/>
    </source>
</evidence>
<comment type="caution">
    <text evidence="2">The sequence shown here is derived from an EMBL/GenBank/DDBJ whole genome shotgun (WGS) entry which is preliminary data.</text>
</comment>
<feature type="transmembrane region" description="Helical" evidence="1">
    <location>
        <begin position="12"/>
        <end position="29"/>
    </location>
</feature>
<keyword evidence="1" id="KW-0812">Transmembrane</keyword>
<feature type="transmembrane region" description="Helical" evidence="1">
    <location>
        <begin position="35"/>
        <end position="53"/>
    </location>
</feature>
<protein>
    <recommendedName>
        <fullName evidence="4">PH domain-containing protein</fullName>
    </recommendedName>
</protein>
<evidence type="ECO:0008006" key="4">
    <source>
        <dbReference type="Google" id="ProtNLM"/>
    </source>
</evidence>
<evidence type="ECO:0000256" key="1">
    <source>
        <dbReference type="SAM" id="Phobius"/>
    </source>
</evidence>
<proteinExistence type="predicted"/>
<dbReference type="Proteomes" id="UP001444625">
    <property type="component" value="Unassembled WGS sequence"/>
</dbReference>
<keyword evidence="1" id="KW-0472">Membrane</keyword>
<reference evidence="2 3" key="1">
    <citation type="submission" date="2024-05" db="EMBL/GenBank/DDBJ databases">
        <authorList>
            <person name="Haq I."/>
            <person name="Ullah Z."/>
            <person name="Ahmad R."/>
            <person name="Li M."/>
            <person name="Tong Y."/>
        </authorList>
    </citation>
    <scope>NUCLEOTIDE SEQUENCE [LARGE SCALE GENOMIC DNA]</scope>
    <source>
        <strain evidence="2 3">16A2E</strain>
    </source>
</reference>
<dbReference type="RefSeq" id="WP_345823757.1">
    <property type="nucleotide sequence ID" value="NZ_JBDIML010000001.1"/>
</dbReference>
<keyword evidence="3" id="KW-1185">Reference proteome</keyword>
<organism evidence="2 3">
    <name type="scientific">Ornithinibacillus xuwenensis</name>
    <dbReference type="NCBI Taxonomy" id="3144668"/>
    <lineage>
        <taxon>Bacteria</taxon>
        <taxon>Bacillati</taxon>
        <taxon>Bacillota</taxon>
        <taxon>Bacilli</taxon>
        <taxon>Bacillales</taxon>
        <taxon>Bacillaceae</taxon>
        <taxon>Ornithinibacillus</taxon>
    </lineage>
</organism>
<evidence type="ECO:0000313" key="3">
    <source>
        <dbReference type="Proteomes" id="UP001444625"/>
    </source>
</evidence>
<name>A0ABU9XDH2_9BACI</name>
<gene>
    <name evidence="2" type="ORF">ABC228_03825</name>
</gene>
<accession>A0ABU9XDH2</accession>
<keyword evidence="1" id="KW-1133">Transmembrane helix</keyword>